<dbReference type="GeneTree" id="ENSGT00940000158405"/>
<sequence length="540" mass="59594">MALSQSLEDSPGWRSWPKPGRKGNAEELYNERHRLALEALVAGGRDSFTRFLRKENIPNFLSDEEIQRISRSALVPKSACLAGDEAALDQSVCGSVDCSSVTYFPDASDVEPPLLELGWPAFTAGSFRGVTRAVAHFQPSYGESIYSCKEAARKMIKSAKEVIAIVTDSLTDLDIFRDLQEACSQRRIPVYVLLDKESVPYFLQMCTNLRVRVEDLQLMRVRTITGSTYYMRSGAKITGKVHERFMLVDGNKVATGSYRFNWTDGKLNSSNLIELTGQITENFDEEFRVLYAQSLPINSKPAPPSAPNSQTYDHLYLKPPATPPHTPRTHPVYTTSTPTRVQLLGVLSGKKAGDKGRHGSITSNASTIGEEPVEQDIFQEEANPGTASPAQPVVPSSHISTQTLCQTVDKGVQTDVNPTNKSASSPASISSAETSSSSESSTLNPRPPIRRGPIVHGSTFRDCFQRLSKERHGHYASIRSKLDHMVDLLTHRRELGDLTNLALGPALQRSHKLTLDSRLGSGPMMENMLTGTWPRSRYLQ</sequence>
<reference evidence="6" key="2">
    <citation type="submission" date="2025-08" db="UniProtKB">
        <authorList>
            <consortium name="Ensembl"/>
        </authorList>
    </citation>
    <scope>IDENTIFICATION</scope>
</reference>
<feature type="region of interest" description="Disordered" evidence="4">
    <location>
        <begin position="298"/>
        <end position="371"/>
    </location>
</feature>
<comment type="subcellular location">
    <subcellularLocation>
        <location evidence="1">Cytoplasm</location>
    </subcellularLocation>
</comment>
<evidence type="ECO:0000259" key="5">
    <source>
        <dbReference type="Pfam" id="PF07894"/>
    </source>
</evidence>
<protein>
    <recommendedName>
        <fullName evidence="5">Scaffolding anchor of CK1 domain-containing protein</fullName>
    </recommendedName>
</protein>
<evidence type="ECO:0000256" key="2">
    <source>
        <dbReference type="ARBA" id="ARBA00006937"/>
    </source>
</evidence>
<dbReference type="SUPFAM" id="SSF56024">
    <property type="entry name" value="Phospholipase D/nuclease"/>
    <property type="match status" value="1"/>
</dbReference>
<dbReference type="InterPro" id="IPR012461">
    <property type="entry name" value="SACK1"/>
</dbReference>
<organism evidence="6 7">
    <name type="scientific">Denticeps clupeoides</name>
    <name type="common">denticle herring</name>
    <dbReference type="NCBI Taxonomy" id="299321"/>
    <lineage>
        <taxon>Eukaryota</taxon>
        <taxon>Metazoa</taxon>
        <taxon>Chordata</taxon>
        <taxon>Craniata</taxon>
        <taxon>Vertebrata</taxon>
        <taxon>Euteleostomi</taxon>
        <taxon>Actinopterygii</taxon>
        <taxon>Neopterygii</taxon>
        <taxon>Teleostei</taxon>
        <taxon>Clupei</taxon>
        <taxon>Clupeiformes</taxon>
        <taxon>Denticipitoidei</taxon>
        <taxon>Denticipitidae</taxon>
        <taxon>Denticeps</taxon>
    </lineage>
</organism>
<dbReference type="GO" id="GO:0007165">
    <property type="term" value="P:signal transduction"/>
    <property type="evidence" value="ECO:0007669"/>
    <property type="project" value="TreeGrafter"/>
</dbReference>
<comment type="similarity">
    <text evidence="2">Belongs to the FAM83 family.</text>
</comment>
<feature type="domain" description="Scaffolding anchor of CK1" evidence="5">
    <location>
        <begin position="22"/>
        <end position="295"/>
    </location>
</feature>
<dbReference type="FunFam" id="3.30.870.10:FF:000004">
    <property type="entry name" value="protein FAM83H isoform X2"/>
    <property type="match status" value="1"/>
</dbReference>
<dbReference type="PANTHER" id="PTHR16181:SF29">
    <property type="entry name" value="PROTEIN FAM83A-RELATED"/>
    <property type="match status" value="1"/>
</dbReference>
<feature type="compositionally biased region" description="Low complexity" evidence="4">
    <location>
        <begin position="422"/>
        <end position="442"/>
    </location>
</feature>
<dbReference type="GeneID" id="114800915"/>
<reference evidence="6 7" key="1">
    <citation type="submission" date="2020-06" db="EMBL/GenBank/DDBJ databases">
        <authorList>
            <consortium name="Wellcome Sanger Institute Data Sharing"/>
        </authorList>
    </citation>
    <scope>NUCLEOTIDE SEQUENCE [LARGE SCALE GENOMIC DNA]</scope>
</reference>
<keyword evidence="3" id="KW-0963">Cytoplasm</keyword>
<gene>
    <name evidence="6" type="primary">FAM83D</name>
</gene>
<evidence type="ECO:0000313" key="6">
    <source>
        <dbReference type="Ensembl" id="ENSDCDP00010037521.1"/>
    </source>
</evidence>
<dbReference type="GO" id="GO:0005829">
    <property type="term" value="C:cytosol"/>
    <property type="evidence" value="ECO:0007669"/>
    <property type="project" value="TreeGrafter"/>
</dbReference>
<dbReference type="GO" id="GO:0019901">
    <property type="term" value="F:protein kinase binding"/>
    <property type="evidence" value="ECO:0007669"/>
    <property type="project" value="TreeGrafter"/>
</dbReference>
<name>A0AAY4CZ81_9TELE</name>
<dbReference type="GO" id="GO:1902808">
    <property type="term" value="P:positive regulation of cell cycle G1/S phase transition"/>
    <property type="evidence" value="ECO:0007669"/>
    <property type="project" value="TreeGrafter"/>
</dbReference>
<feature type="region of interest" description="Disordered" evidence="4">
    <location>
        <begin position="1"/>
        <end position="21"/>
    </location>
</feature>
<dbReference type="AlphaFoldDB" id="A0AAY4CZ81"/>
<evidence type="ECO:0000313" key="7">
    <source>
        <dbReference type="Proteomes" id="UP000694580"/>
    </source>
</evidence>
<feature type="region of interest" description="Disordered" evidence="4">
    <location>
        <begin position="411"/>
        <end position="457"/>
    </location>
</feature>
<dbReference type="GO" id="GO:0070372">
    <property type="term" value="P:regulation of ERK1 and ERK2 cascade"/>
    <property type="evidence" value="ECO:0007669"/>
    <property type="project" value="TreeGrafter"/>
</dbReference>
<dbReference type="Pfam" id="PF07894">
    <property type="entry name" value="SACK1"/>
    <property type="match status" value="1"/>
</dbReference>
<dbReference type="GO" id="GO:0097431">
    <property type="term" value="C:mitotic spindle pole"/>
    <property type="evidence" value="ECO:0007669"/>
    <property type="project" value="TreeGrafter"/>
</dbReference>
<dbReference type="Gene3D" id="3.30.870.10">
    <property type="entry name" value="Endonuclease Chain A"/>
    <property type="match status" value="1"/>
</dbReference>
<dbReference type="GO" id="GO:0032006">
    <property type="term" value="P:regulation of TOR signaling"/>
    <property type="evidence" value="ECO:0007669"/>
    <property type="project" value="TreeGrafter"/>
</dbReference>
<dbReference type="InterPro" id="IPR050944">
    <property type="entry name" value="FAM83"/>
</dbReference>
<dbReference type="RefSeq" id="XP_028854627.1">
    <property type="nucleotide sequence ID" value="XM_028998794.1"/>
</dbReference>
<keyword evidence="7" id="KW-1185">Reference proteome</keyword>
<evidence type="ECO:0000256" key="3">
    <source>
        <dbReference type="ARBA" id="ARBA00022490"/>
    </source>
</evidence>
<reference evidence="6" key="3">
    <citation type="submission" date="2025-09" db="UniProtKB">
        <authorList>
            <consortium name="Ensembl"/>
        </authorList>
    </citation>
    <scope>IDENTIFICATION</scope>
</reference>
<accession>A0AAY4CZ81</accession>
<dbReference type="Ensembl" id="ENSDCDT00010047102.1">
    <property type="protein sequence ID" value="ENSDCDP00010037521.1"/>
    <property type="gene ID" value="ENSDCDG00010024462.1"/>
</dbReference>
<evidence type="ECO:0000256" key="4">
    <source>
        <dbReference type="SAM" id="MobiDB-lite"/>
    </source>
</evidence>
<dbReference type="PANTHER" id="PTHR16181">
    <property type="entry name" value="PROTEIN FAM83A-RELATED"/>
    <property type="match status" value="1"/>
</dbReference>
<evidence type="ECO:0000256" key="1">
    <source>
        <dbReference type="ARBA" id="ARBA00004496"/>
    </source>
</evidence>
<dbReference type="GO" id="GO:1902480">
    <property type="term" value="P:protein localization to mitotic spindle"/>
    <property type="evidence" value="ECO:0007669"/>
    <property type="project" value="TreeGrafter"/>
</dbReference>
<dbReference type="Proteomes" id="UP000694580">
    <property type="component" value="Chromosome 12"/>
</dbReference>
<proteinExistence type="inferred from homology"/>